<evidence type="ECO:0000313" key="13">
    <source>
        <dbReference type="Proteomes" id="UP000326505"/>
    </source>
</evidence>
<feature type="binding site" evidence="8">
    <location>
        <position position="266"/>
    </location>
    <ligand>
        <name>ATP</name>
        <dbReference type="ChEBI" id="CHEBI:30616"/>
    </ligand>
</feature>
<reference evidence="12 13" key="1">
    <citation type="submission" date="2017-09" db="EMBL/GenBank/DDBJ databases">
        <authorList>
            <person name="Lee N."/>
            <person name="Cho B.-K."/>
        </authorList>
    </citation>
    <scope>NUCLEOTIDE SEQUENCE [LARGE SCALE GENOMIC DNA]</scope>
    <source>
        <strain evidence="12 13">ATCC 27465</strain>
    </source>
</reference>
<evidence type="ECO:0000256" key="8">
    <source>
        <dbReference type="PIRSR" id="PIRSR001589-2"/>
    </source>
</evidence>
<dbReference type="PANTHER" id="PTHR43284:SF1">
    <property type="entry name" value="ASPARAGINE SYNTHETASE"/>
    <property type="match status" value="1"/>
</dbReference>
<dbReference type="SUPFAM" id="SSF52402">
    <property type="entry name" value="Adenine nucleotide alpha hydrolases-like"/>
    <property type="match status" value="1"/>
</dbReference>
<dbReference type="GO" id="GO:0006529">
    <property type="term" value="P:asparagine biosynthetic process"/>
    <property type="evidence" value="ECO:0007669"/>
    <property type="project" value="UniProtKB-KW"/>
</dbReference>
<dbReference type="Pfam" id="PF00733">
    <property type="entry name" value="Asn_synthase"/>
    <property type="match status" value="1"/>
</dbReference>
<dbReference type="OrthoDB" id="9763290at2"/>
<protein>
    <recommendedName>
        <fullName evidence="3">asparagine synthase (glutamine-hydrolyzing)</fullName>
        <ecNumber evidence="3">6.3.5.4</ecNumber>
    </recommendedName>
</protein>
<feature type="domain" description="Glutamine amidotransferase type-2" evidence="10">
    <location>
        <begin position="1"/>
        <end position="193"/>
    </location>
</feature>
<dbReference type="InterPro" id="IPR051786">
    <property type="entry name" value="ASN_synthetase/amidase"/>
</dbReference>
<evidence type="ECO:0000256" key="4">
    <source>
        <dbReference type="ARBA" id="ARBA00022741"/>
    </source>
</evidence>
<keyword evidence="6" id="KW-0028">Amino-acid biosynthesis</keyword>
<evidence type="ECO:0000313" key="12">
    <source>
        <dbReference type="EMBL" id="QEV63586.1"/>
    </source>
</evidence>
<evidence type="ECO:0000256" key="1">
    <source>
        <dbReference type="ARBA" id="ARBA00005187"/>
    </source>
</evidence>
<dbReference type="InterPro" id="IPR014729">
    <property type="entry name" value="Rossmann-like_a/b/a_fold"/>
</dbReference>
<gene>
    <name evidence="12" type="ORF">CP982_36840</name>
    <name evidence="11" type="ORF">FHS40_004693</name>
</gene>
<dbReference type="EC" id="6.3.5.4" evidence="3"/>
<organism evidence="12 13">
    <name type="scientific">Streptomyces spectabilis</name>
    <dbReference type="NCBI Taxonomy" id="68270"/>
    <lineage>
        <taxon>Bacteria</taxon>
        <taxon>Bacillati</taxon>
        <taxon>Actinomycetota</taxon>
        <taxon>Actinomycetes</taxon>
        <taxon>Kitasatosporales</taxon>
        <taxon>Streptomycetaceae</taxon>
        <taxon>Streptomyces</taxon>
    </lineage>
</organism>
<dbReference type="EMBL" id="CP023690">
    <property type="protein sequence ID" value="QEV63586.1"/>
    <property type="molecule type" value="Genomic_DNA"/>
</dbReference>
<dbReference type="Proteomes" id="UP000549009">
    <property type="component" value="Unassembled WGS sequence"/>
</dbReference>
<feature type="binding site" evidence="8">
    <location>
        <position position="239"/>
    </location>
    <ligand>
        <name>ATP</name>
        <dbReference type="ChEBI" id="CHEBI:30616"/>
    </ligand>
</feature>
<dbReference type="RefSeq" id="WP_150514441.1">
    <property type="nucleotide sequence ID" value="NZ_BMSQ01000006.1"/>
</dbReference>
<keyword evidence="5 8" id="KW-0067">ATP-binding</keyword>
<dbReference type="SUPFAM" id="SSF56235">
    <property type="entry name" value="N-terminal nucleophile aminohydrolases (Ntn hydrolases)"/>
    <property type="match status" value="1"/>
</dbReference>
<keyword evidence="4 8" id="KW-0547">Nucleotide-binding</keyword>
<feature type="binding site" evidence="8">
    <location>
        <begin position="344"/>
        <end position="345"/>
    </location>
    <ligand>
        <name>ATP</name>
        <dbReference type="ChEBI" id="CHEBI:30616"/>
    </ligand>
</feature>
<keyword evidence="14" id="KW-1185">Reference proteome</keyword>
<accession>A0A5P2XM26</accession>
<dbReference type="GO" id="GO:0004066">
    <property type="term" value="F:asparagine synthase (glutamine-hydrolyzing) activity"/>
    <property type="evidence" value="ECO:0007669"/>
    <property type="project" value="UniProtKB-EC"/>
</dbReference>
<evidence type="ECO:0000259" key="10">
    <source>
        <dbReference type="PROSITE" id="PS51278"/>
    </source>
</evidence>
<dbReference type="EMBL" id="JACHJD010000007">
    <property type="protein sequence ID" value="MBB5105598.1"/>
    <property type="molecule type" value="Genomic_DNA"/>
</dbReference>
<reference evidence="11 14" key="2">
    <citation type="submission" date="2020-08" db="EMBL/GenBank/DDBJ databases">
        <title>Genomic Encyclopedia of Type Strains, Phase III (KMG-III): the genomes of soil and plant-associated and newly described type strains.</title>
        <authorList>
            <person name="Whitman W."/>
        </authorList>
    </citation>
    <scope>NUCLEOTIDE SEQUENCE [LARGE SCALE GENOMIC DNA]</scope>
    <source>
        <strain evidence="11 14">CECT 3146</strain>
    </source>
</reference>
<comment type="pathway">
    <text evidence="1">Amino-acid biosynthesis; L-asparagine biosynthesis; L-asparagine from L-aspartate (L-Gln route): step 1/1.</text>
</comment>
<proteinExistence type="inferred from homology"/>
<evidence type="ECO:0000256" key="7">
    <source>
        <dbReference type="ARBA" id="ARBA00048741"/>
    </source>
</evidence>
<evidence type="ECO:0000256" key="5">
    <source>
        <dbReference type="ARBA" id="ARBA00022840"/>
    </source>
</evidence>
<evidence type="ECO:0000256" key="2">
    <source>
        <dbReference type="ARBA" id="ARBA00005752"/>
    </source>
</evidence>
<dbReference type="PANTHER" id="PTHR43284">
    <property type="entry name" value="ASPARAGINE SYNTHETASE (GLUTAMINE-HYDROLYZING)"/>
    <property type="match status" value="1"/>
</dbReference>
<dbReference type="InterPro" id="IPR001962">
    <property type="entry name" value="Asn_synthase"/>
</dbReference>
<evidence type="ECO:0000256" key="6">
    <source>
        <dbReference type="ARBA" id="ARBA00022888"/>
    </source>
</evidence>
<dbReference type="KEGG" id="sspb:CP982_36840"/>
<dbReference type="Proteomes" id="UP000326505">
    <property type="component" value="Chromosome"/>
</dbReference>
<dbReference type="Gene3D" id="3.60.20.10">
    <property type="entry name" value="Glutamine Phosphoribosylpyrophosphate, subunit 1, domain 1"/>
    <property type="match status" value="1"/>
</dbReference>
<evidence type="ECO:0000313" key="14">
    <source>
        <dbReference type="Proteomes" id="UP000549009"/>
    </source>
</evidence>
<dbReference type="InterPro" id="IPR029055">
    <property type="entry name" value="Ntn_hydrolases_N"/>
</dbReference>
<dbReference type="InterPro" id="IPR006426">
    <property type="entry name" value="Asn_synth_AEB"/>
</dbReference>
<dbReference type="CDD" id="cd01991">
    <property type="entry name" value="Asn_synthase_B_C"/>
    <property type="match status" value="1"/>
</dbReference>
<keyword evidence="6" id="KW-0061">Asparagine biosynthesis</keyword>
<comment type="similarity">
    <text evidence="2">Belongs to the asparagine synthetase family.</text>
</comment>
<dbReference type="GO" id="GO:0005524">
    <property type="term" value="F:ATP binding"/>
    <property type="evidence" value="ECO:0007669"/>
    <property type="project" value="UniProtKB-KW"/>
</dbReference>
<evidence type="ECO:0000256" key="9">
    <source>
        <dbReference type="PIRSR" id="PIRSR001589-3"/>
    </source>
</evidence>
<comment type="catalytic activity">
    <reaction evidence="7">
        <text>L-aspartate + L-glutamine + ATP + H2O = L-asparagine + L-glutamate + AMP + diphosphate + H(+)</text>
        <dbReference type="Rhea" id="RHEA:12228"/>
        <dbReference type="ChEBI" id="CHEBI:15377"/>
        <dbReference type="ChEBI" id="CHEBI:15378"/>
        <dbReference type="ChEBI" id="CHEBI:29985"/>
        <dbReference type="ChEBI" id="CHEBI:29991"/>
        <dbReference type="ChEBI" id="CHEBI:30616"/>
        <dbReference type="ChEBI" id="CHEBI:33019"/>
        <dbReference type="ChEBI" id="CHEBI:58048"/>
        <dbReference type="ChEBI" id="CHEBI:58359"/>
        <dbReference type="ChEBI" id="CHEBI:456215"/>
        <dbReference type="EC" id="6.3.5.4"/>
    </reaction>
</comment>
<evidence type="ECO:0000313" key="11">
    <source>
        <dbReference type="EMBL" id="MBB5105598.1"/>
    </source>
</evidence>
<evidence type="ECO:0000256" key="3">
    <source>
        <dbReference type="ARBA" id="ARBA00012737"/>
    </source>
</evidence>
<dbReference type="PIRSF" id="PIRSF001589">
    <property type="entry name" value="Asn_synthetase_glu-h"/>
    <property type="match status" value="1"/>
</dbReference>
<dbReference type="InterPro" id="IPR017932">
    <property type="entry name" value="GATase_2_dom"/>
</dbReference>
<sequence>MSAVFGWWTHRGGLDRTGPAAVAAMAESSRRGGPHRSWTSEHAVLAAGGEPAQENGPLVSRGTGNPVVVVVDGYIHGSRNLARTLLDGYLAENEAAAERWEGAFAFAVWDGRTGELVLGRDRLGIKPLSFVRQDDGVVFASEAGALAAHPDVPVELDGTGLSALLTQLRRPGHGTLRGMREVPPGTTVRFSAAGERRRRYWSLEAFAHKESREETIGRVRKLLDEVVHDDLGDADPAVLLSGGLDSSVLTGLVAEAVGRPPRTFTVSFGGTASAVPDLPYAEEVVRFWHCDHERVTIEPDLLSQPGTLTDSLLAKDWPTPFGDKNITPYLFSGHVGRRTPIALSGEGADAMFGGLGPGADEKQVLTTFPWIARARAMGMPHGLGTGLLQAEVLHDIGIAAYIDSRFAEALEEVPQVPGEDPVDRLGRQTDYLTATRLLEQTVLHSERMSAAAGLHLRFPFADHRLFTLLYNVPARWKSFDGREKSLLRALGAPLVPPSVLSRRKVPYPITYDRGYKQALVERLRTLLDDPSAPVRTLLDREQVQRYVTTPRLLDRGGWLGRADVEMVLQLDAWLRHLRVRLAL</sequence>
<dbReference type="GO" id="GO:0005829">
    <property type="term" value="C:cytosol"/>
    <property type="evidence" value="ECO:0007669"/>
    <property type="project" value="TreeGrafter"/>
</dbReference>
<dbReference type="PROSITE" id="PS51278">
    <property type="entry name" value="GATASE_TYPE_2"/>
    <property type="match status" value="1"/>
</dbReference>
<feature type="site" description="Important for beta-aspartyl-AMP intermediate formation" evidence="9">
    <location>
        <position position="346"/>
    </location>
</feature>
<name>A0A5P2XM26_STRST</name>
<dbReference type="Gene3D" id="3.40.50.620">
    <property type="entry name" value="HUPs"/>
    <property type="match status" value="1"/>
</dbReference>
<dbReference type="Pfam" id="PF13537">
    <property type="entry name" value="GATase_7"/>
    <property type="match status" value="1"/>
</dbReference>
<dbReference type="AlphaFoldDB" id="A0A5P2XM26"/>